<proteinExistence type="predicted"/>
<feature type="non-terminal residue" evidence="1">
    <location>
        <position position="1"/>
    </location>
</feature>
<organism evidence="1">
    <name type="scientific">Solanum chacoense</name>
    <name type="common">Chaco potato</name>
    <dbReference type="NCBI Taxonomy" id="4108"/>
    <lineage>
        <taxon>Eukaryota</taxon>
        <taxon>Viridiplantae</taxon>
        <taxon>Streptophyta</taxon>
        <taxon>Embryophyta</taxon>
        <taxon>Tracheophyta</taxon>
        <taxon>Spermatophyta</taxon>
        <taxon>Magnoliopsida</taxon>
        <taxon>eudicotyledons</taxon>
        <taxon>Gunneridae</taxon>
        <taxon>Pentapetalae</taxon>
        <taxon>asterids</taxon>
        <taxon>lamiids</taxon>
        <taxon>Solanales</taxon>
        <taxon>Solanaceae</taxon>
        <taxon>Solanoideae</taxon>
        <taxon>Solaneae</taxon>
        <taxon>Solanum</taxon>
    </lineage>
</organism>
<dbReference type="EMBL" id="GEDG01022978">
    <property type="protein sequence ID" value="JAP17079.1"/>
    <property type="molecule type" value="Transcribed_RNA"/>
</dbReference>
<dbReference type="AlphaFoldDB" id="A0A0V0HAP4"/>
<evidence type="ECO:0000313" key="1">
    <source>
        <dbReference type="EMBL" id="JAP17079.1"/>
    </source>
</evidence>
<sequence>FFWVLREASQKPLTRFNTFPELVSGTLCLASSNNLSLPLFIVPTTLIPPKPTPSFDVSANSTNSLSKIETGIGASWLCLTGKSPRHPVTI</sequence>
<accession>A0A0V0HAP4</accession>
<protein>
    <submittedName>
        <fullName evidence="1">Putative ovule protein</fullName>
    </submittedName>
</protein>
<name>A0A0V0HAP4_SOLCH</name>
<reference evidence="1" key="1">
    <citation type="submission" date="2015-12" db="EMBL/GenBank/DDBJ databases">
        <title>Gene expression during late stages of embryo sac development: a critical building block for successful pollen-pistil interactions.</title>
        <authorList>
            <person name="Liu Y."/>
            <person name="Joly V."/>
            <person name="Sabar M."/>
            <person name="Matton D.P."/>
        </authorList>
    </citation>
    <scope>NUCLEOTIDE SEQUENCE</scope>
</reference>